<dbReference type="Pfam" id="PF20150">
    <property type="entry name" value="2EXR"/>
    <property type="match status" value="1"/>
</dbReference>
<name>A0A1E1KNB4_9HELO</name>
<proteinExistence type="predicted"/>
<dbReference type="OrthoDB" id="3561261at2759"/>
<accession>A0A1E1KNB4</accession>
<keyword evidence="4" id="KW-1185">Reference proteome</keyword>
<feature type="signal peptide" evidence="1">
    <location>
        <begin position="1"/>
        <end position="18"/>
    </location>
</feature>
<dbReference type="Proteomes" id="UP000178912">
    <property type="component" value="Unassembled WGS sequence"/>
</dbReference>
<keyword evidence="1" id="KW-0732">Signal</keyword>
<evidence type="ECO:0000313" key="3">
    <source>
        <dbReference type="EMBL" id="CZS99497.1"/>
    </source>
</evidence>
<dbReference type="AlphaFoldDB" id="A0A1E1KNB4"/>
<dbReference type="InterPro" id="IPR045518">
    <property type="entry name" value="2EXR"/>
</dbReference>
<protein>
    <recommendedName>
        <fullName evidence="2">2EXR domain-containing protein</fullName>
    </recommendedName>
</protein>
<evidence type="ECO:0000259" key="2">
    <source>
        <dbReference type="Pfam" id="PF20150"/>
    </source>
</evidence>
<dbReference type="PANTHER" id="PTHR35910">
    <property type="entry name" value="2EXR DOMAIN-CONTAINING PROTEIN"/>
    <property type="match status" value="1"/>
</dbReference>
<dbReference type="EMBL" id="FJUX01000041">
    <property type="protein sequence ID" value="CZS99497.1"/>
    <property type="molecule type" value="Genomic_DNA"/>
</dbReference>
<evidence type="ECO:0000313" key="4">
    <source>
        <dbReference type="Proteomes" id="UP000178912"/>
    </source>
</evidence>
<sequence>MRRFLVYWLSSLLSPASLIEVYPAKRPRSWKSLSSLPFIEHFNTEVLSDSNTVFHLLGNLPTELRLEIWKLSLPEPRTFASDTLYFLINNATRDFTSYRIPPACHVCLESASVVRNSHSESCHFEGTNPTAERIRIYYDLNHNINIIQLGNLERKLPYINPSIIRELIVDLRRYSPDALRRLDISWFIV</sequence>
<organism evidence="3 4">
    <name type="scientific">Rhynchosporium agropyri</name>
    <dbReference type="NCBI Taxonomy" id="914238"/>
    <lineage>
        <taxon>Eukaryota</taxon>
        <taxon>Fungi</taxon>
        <taxon>Dikarya</taxon>
        <taxon>Ascomycota</taxon>
        <taxon>Pezizomycotina</taxon>
        <taxon>Leotiomycetes</taxon>
        <taxon>Helotiales</taxon>
        <taxon>Ploettnerulaceae</taxon>
        <taxon>Rhynchosporium</taxon>
    </lineage>
</organism>
<dbReference type="PANTHER" id="PTHR35910:SF1">
    <property type="entry name" value="2EXR DOMAIN-CONTAINING PROTEIN"/>
    <property type="match status" value="1"/>
</dbReference>
<evidence type="ECO:0000256" key="1">
    <source>
        <dbReference type="SAM" id="SignalP"/>
    </source>
</evidence>
<gene>
    <name evidence="3" type="ORF">RAG0_07860</name>
</gene>
<feature type="chain" id="PRO_5009446173" description="2EXR domain-containing protein" evidence="1">
    <location>
        <begin position="19"/>
        <end position="189"/>
    </location>
</feature>
<reference evidence="4" key="1">
    <citation type="submission" date="2016-03" db="EMBL/GenBank/DDBJ databases">
        <authorList>
            <person name="Guldener U."/>
        </authorList>
    </citation>
    <scope>NUCLEOTIDE SEQUENCE [LARGE SCALE GENOMIC DNA]</scope>
    <source>
        <strain evidence="4">04CH-RAC-A.6.1</strain>
    </source>
</reference>
<feature type="domain" description="2EXR" evidence="2">
    <location>
        <begin position="54"/>
        <end position="141"/>
    </location>
</feature>